<dbReference type="InterPro" id="IPR025944">
    <property type="entry name" value="Sigma_54_int_dom_CS"/>
</dbReference>
<evidence type="ECO:0000256" key="2">
    <source>
        <dbReference type="ARBA" id="ARBA00022840"/>
    </source>
</evidence>
<dbReference type="PROSITE" id="PS00688">
    <property type="entry name" value="SIGMA54_INTERACT_3"/>
    <property type="match status" value="1"/>
</dbReference>
<dbReference type="InterPro" id="IPR002078">
    <property type="entry name" value="Sigma_54_int"/>
</dbReference>
<gene>
    <name evidence="8" type="ORF">ENN98_00180</name>
</gene>
<keyword evidence="3" id="KW-0805">Transcription regulation</keyword>
<evidence type="ECO:0000313" key="8">
    <source>
        <dbReference type="EMBL" id="HET97128.1"/>
    </source>
</evidence>
<comment type="caution">
    <text evidence="8">The sequence shown here is derived from an EMBL/GenBank/DDBJ whole genome shotgun (WGS) entry which is preliminary data.</text>
</comment>
<dbReference type="InterPro" id="IPR027417">
    <property type="entry name" value="P-loop_NTPase"/>
</dbReference>
<dbReference type="SMART" id="SM00448">
    <property type="entry name" value="REC"/>
    <property type="match status" value="1"/>
</dbReference>
<dbReference type="InterPro" id="IPR003593">
    <property type="entry name" value="AAA+_ATPase"/>
</dbReference>
<dbReference type="SUPFAM" id="SSF52540">
    <property type="entry name" value="P-loop containing nucleoside triphosphate hydrolases"/>
    <property type="match status" value="1"/>
</dbReference>
<dbReference type="Gene3D" id="1.10.8.60">
    <property type="match status" value="1"/>
</dbReference>
<evidence type="ECO:0000256" key="3">
    <source>
        <dbReference type="ARBA" id="ARBA00023015"/>
    </source>
</evidence>
<reference evidence="8" key="1">
    <citation type="journal article" date="2020" name="mSystems">
        <title>Genome- and Community-Level Interaction Insights into Carbon Utilization and Element Cycling Functions of Hydrothermarchaeota in Hydrothermal Sediment.</title>
        <authorList>
            <person name="Zhou Z."/>
            <person name="Liu Y."/>
            <person name="Xu W."/>
            <person name="Pan J."/>
            <person name="Luo Z.H."/>
            <person name="Li M."/>
        </authorList>
    </citation>
    <scope>NUCLEOTIDE SEQUENCE [LARGE SCALE GENOMIC DNA]</scope>
    <source>
        <strain evidence="8">SpSt-1224</strain>
    </source>
</reference>
<dbReference type="Gene3D" id="3.40.50.2300">
    <property type="match status" value="1"/>
</dbReference>
<dbReference type="PANTHER" id="PTHR32071">
    <property type="entry name" value="TRANSCRIPTIONAL REGULATORY PROTEIN"/>
    <property type="match status" value="1"/>
</dbReference>
<evidence type="ECO:0000259" key="6">
    <source>
        <dbReference type="PROSITE" id="PS50045"/>
    </source>
</evidence>
<dbReference type="Gene3D" id="3.40.50.300">
    <property type="entry name" value="P-loop containing nucleotide triphosphate hydrolases"/>
    <property type="match status" value="1"/>
</dbReference>
<dbReference type="GO" id="GO:0006355">
    <property type="term" value="P:regulation of DNA-templated transcription"/>
    <property type="evidence" value="ECO:0007669"/>
    <property type="project" value="InterPro"/>
</dbReference>
<feature type="modified residue" description="4-aspartylphosphate" evidence="5">
    <location>
        <position position="52"/>
    </location>
</feature>
<dbReference type="PANTHER" id="PTHR32071:SF113">
    <property type="entry name" value="ALGINATE BIOSYNTHESIS TRANSCRIPTIONAL REGULATORY PROTEIN ALGB"/>
    <property type="match status" value="1"/>
</dbReference>
<keyword evidence="5" id="KW-0597">Phosphoprotein</keyword>
<dbReference type="FunFam" id="3.40.50.300:FF:000006">
    <property type="entry name" value="DNA-binding transcriptional regulator NtrC"/>
    <property type="match status" value="1"/>
</dbReference>
<keyword evidence="2" id="KW-0067">ATP-binding</keyword>
<dbReference type="PROSITE" id="PS00675">
    <property type="entry name" value="SIGMA54_INTERACT_1"/>
    <property type="match status" value="1"/>
</dbReference>
<evidence type="ECO:0000256" key="1">
    <source>
        <dbReference type="ARBA" id="ARBA00022741"/>
    </source>
</evidence>
<proteinExistence type="predicted"/>
<dbReference type="Pfam" id="PF00158">
    <property type="entry name" value="Sigma54_activat"/>
    <property type="match status" value="1"/>
</dbReference>
<dbReference type="PROSITE" id="PS50045">
    <property type="entry name" value="SIGMA54_INTERACT_4"/>
    <property type="match status" value="1"/>
</dbReference>
<dbReference type="GO" id="GO:0000160">
    <property type="term" value="P:phosphorelay signal transduction system"/>
    <property type="evidence" value="ECO:0007669"/>
    <property type="project" value="InterPro"/>
</dbReference>
<name>A0A7C2TG39_9BACT</name>
<evidence type="ECO:0000259" key="7">
    <source>
        <dbReference type="PROSITE" id="PS50110"/>
    </source>
</evidence>
<dbReference type="InterPro" id="IPR011006">
    <property type="entry name" value="CheY-like_superfamily"/>
</dbReference>
<sequence>MAKVLVIDDDKMICDTLQTLINFQGHETAGALTLKEGRERLNEMAPDLIFLDINLPDGSGLEAVAEMRRTPPHPEVIIITGEGGPDNAALAMKSDAWDYVRKPLSMQAVLLPLTRALQYREEKASRASLQVLRRPEIIGNGPEILSCLDLVAKAAGTEASVLISGETGTGKELFARAIHANSDRAEKNFVVVDCAALPATLVESILFGHEKGTFTGADLAREGLFLQAHQGTLFLDEIGELPLESQARLLRVLQEQRFRPIGSTSEVESRFRVVAATNRNLDEMAEAGTFRRDLLFRLRGFAIELPPLRRRGDDLIELTMSQLAKLSRHYRIPTKGVCPGFMETLRGYDWPGNVRELFNALGSAFAQAKDDPTLFSMHLPADIRASAKSRQV</sequence>
<dbReference type="PROSITE" id="PS50110">
    <property type="entry name" value="RESPONSE_REGULATORY"/>
    <property type="match status" value="1"/>
</dbReference>
<keyword evidence="4" id="KW-0804">Transcription</keyword>
<organism evidence="8">
    <name type="scientific">Desulfurivibrio alkaliphilus</name>
    <dbReference type="NCBI Taxonomy" id="427923"/>
    <lineage>
        <taxon>Bacteria</taxon>
        <taxon>Pseudomonadati</taxon>
        <taxon>Thermodesulfobacteriota</taxon>
        <taxon>Desulfobulbia</taxon>
        <taxon>Desulfobulbales</taxon>
        <taxon>Desulfobulbaceae</taxon>
        <taxon>Desulfurivibrio</taxon>
    </lineage>
</organism>
<accession>A0A7C2TG39</accession>
<dbReference type="InterPro" id="IPR001789">
    <property type="entry name" value="Sig_transdc_resp-reg_receiver"/>
</dbReference>
<dbReference type="SUPFAM" id="SSF52172">
    <property type="entry name" value="CheY-like"/>
    <property type="match status" value="1"/>
</dbReference>
<dbReference type="EMBL" id="DSDS01000006">
    <property type="protein sequence ID" value="HET97128.1"/>
    <property type="molecule type" value="Genomic_DNA"/>
</dbReference>
<evidence type="ECO:0000256" key="5">
    <source>
        <dbReference type="PROSITE-ProRule" id="PRU00169"/>
    </source>
</evidence>
<protein>
    <submittedName>
        <fullName evidence="8">Sigma-54-dependent Fis family transcriptional regulator</fullName>
    </submittedName>
</protein>
<dbReference type="Pfam" id="PF25601">
    <property type="entry name" value="AAA_lid_14"/>
    <property type="match status" value="1"/>
</dbReference>
<dbReference type="CDD" id="cd00009">
    <property type="entry name" value="AAA"/>
    <property type="match status" value="1"/>
</dbReference>
<dbReference type="InterPro" id="IPR058031">
    <property type="entry name" value="AAA_lid_NorR"/>
</dbReference>
<dbReference type="Pfam" id="PF00072">
    <property type="entry name" value="Response_reg"/>
    <property type="match status" value="1"/>
</dbReference>
<feature type="domain" description="Response regulatory" evidence="7">
    <location>
        <begin position="3"/>
        <end position="117"/>
    </location>
</feature>
<evidence type="ECO:0000256" key="4">
    <source>
        <dbReference type="ARBA" id="ARBA00023163"/>
    </source>
</evidence>
<dbReference type="AlphaFoldDB" id="A0A7C2TG39"/>
<dbReference type="InterPro" id="IPR025662">
    <property type="entry name" value="Sigma_54_int_dom_ATP-bd_1"/>
</dbReference>
<dbReference type="SMART" id="SM00382">
    <property type="entry name" value="AAA"/>
    <property type="match status" value="1"/>
</dbReference>
<dbReference type="Proteomes" id="UP000885986">
    <property type="component" value="Unassembled WGS sequence"/>
</dbReference>
<dbReference type="GO" id="GO:0005524">
    <property type="term" value="F:ATP binding"/>
    <property type="evidence" value="ECO:0007669"/>
    <property type="project" value="UniProtKB-KW"/>
</dbReference>
<feature type="non-terminal residue" evidence="8">
    <location>
        <position position="392"/>
    </location>
</feature>
<keyword evidence="1" id="KW-0547">Nucleotide-binding</keyword>
<feature type="domain" description="Sigma-54 factor interaction" evidence="6">
    <location>
        <begin position="137"/>
        <end position="366"/>
    </location>
</feature>